<dbReference type="AlphaFoldDB" id="V9D0X4"/>
<dbReference type="Proteomes" id="UP000030678">
    <property type="component" value="Unassembled WGS sequence"/>
</dbReference>
<dbReference type="GeneID" id="19987421"/>
<organism evidence="2 3">
    <name type="scientific">Cladophialophora carrionii CBS 160.54</name>
    <dbReference type="NCBI Taxonomy" id="1279043"/>
    <lineage>
        <taxon>Eukaryota</taxon>
        <taxon>Fungi</taxon>
        <taxon>Dikarya</taxon>
        <taxon>Ascomycota</taxon>
        <taxon>Pezizomycotina</taxon>
        <taxon>Eurotiomycetes</taxon>
        <taxon>Chaetothyriomycetidae</taxon>
        <taxon>Chaetothyriales</taxon>
        <taxon>Herpotrichiellaceae</taxon>
        <taxon>Cladophialophora</taxon>
    </lineage>
</organism>
<dbReference type="OrthoDB" id="5394557at2759"/>
<feature type="region of interest" description="Disordered" evidence="1">
    <location>
        <begin position="175"/>
        <end position="203"/>
    </location>
</feature>
<dbReference type="EMBL" id="KB822709">
    <property type="protein sequence ID" value="ETI19913.1"/>
    <property type="molecule type" value="Genomic_DNA"/>
</dbReference>
<dbReference type="RefSeq" id="XP_008731455.1">
    <property type="nucleotide sequence ID" value="XM_008733233.1"/>
</dbReference>
<dbReference type="VEuPathDB" id="FungiDB:G647_08928"/>
<proteinExistence type="predicted"/>
<evidence type="ECO:0000256" key="1">
    <source>
        <dbReference type="SAM" id="MobiDB-lite"/>
    </source>
</evidence>
<protein>
    <submittedName>
        <fullName evidence="2">Uncharacterized protein</fullName>
    </submittedName>
</protein>
<reference evidence="2 3" key="1">
    <citation type="submission" date="2013-03" db="EMBL/GenBank/DDBJ databases">
        <title>The Genome Sequence of Cladophialophora carrionii CBS 160.54.</title>
        <authorList>
            <consortium name="The Broad Institute Genomics Platform"/>
            <person name="Cuomo C."/>
            <person name="de Hoog S."/>
            <person name="Gorbushina A."/>
            <person name="Walker B."/>
            <person name="Young S.K."/>
            <person name="Zeng Q."/>
            <person name="Gargeya S."/>
            <person name="Fitzgerald M."/>
            <person name="Haas B."/>
            <person name="Abouelleil A."/>
            <person name="Allen A.W."/>
            <person name="Alvarado L."/>
            <person name="Arachchi H.M."/>
            <person name="Berlin A.M."/>
            <person name="Chapman S.B."/>
            <person name="Gainer-Dewar J."/>
            <person name="Goldberg J."/>
            <person name="Griggs A."/>
            <person name="Gujja S."/>
            <person name="Hansen M."/>
            <person name="Howarth C."/>
            <person name="Imamovic A."/>
            <person name="Ireland A."/>
            <person name="Larimer J."/>
            <person name="McCowan C."/>
            <person name="Murphy C."/>
            <person name="Pearson M."/>
            <person name="Poon T.W."/>
            <person name="Priest M."/>
            <person name="Roberts A."/>
            <person name="Saif S."/>
            <person name="Shea T."/>
            <person name="Sisk P."/>
            <person name="Sykes S."/>
            <person name="Wortman J."/>
            <person name="Nusbaum C."/>
            <person name="Birren B."/>
        </authorList>
    </citation>
    <scope>NUCLEOTIDE SEQUENCE [LARGE SCALE GENOMIC DNA]</scope>
    <source>
        <strain evidence="2 3">CBS 160.54</strain>
    </source>
</reference>
<feature type="compositionally biased region" description="Polar residues" evidence="1">
    <location>
        <begin position="187"/>
        <end position="198"/>
    </location>
</feature>
<evidence type="ECO:0000313" key="2">
    <source>
        <dbReference type="EMBL" id="ETI19913.1"/>
    </source>
</evidence>
<accession>V9D0X4</accession>
<dbReference type="HOGENOM" id="CLU_041442_0_0_1"/>
<sequence length="340" mass="36751">MSMPSRCSPPSTLQYHSLPSSVEYSPYTHQATSVDWRPPFVGHINPYSPYPDDEESSPLVTQPPSYMLPNTDPMATTSTFYMHGHGVRPHPSSLWPEPQPYVSQPISLLTGIPYTMPHESSQSFQTIGTAGSLPSDRILPQPITARSYIPTPASSIDIPVSTPGQRTHNLWHNDTGTPVPQLPTPAEVNSRQEQNTGRESIPYRLQDMTYGQTNLNEGLSGTPASTGNYLAINEARPSTTTTPREDATSQQSSLCLAVPGSQRPNAETSDVAYNYSSLGSHISQLGGASGELRPGALYCQTTMLTRREAGSDDCSPDCTSCQTESTRTSFTSMTSTSSGC</sequence>
<name>V9D0X4_9EURO</name>
<evidence type="ECO:0000313" key="3">
    <source>
        <dbReference type="Proteomes" id="UP000030678"/>
    </source>
</evidence>
<gene>
    <name evidence="2" type="ORF">G647_08928</name>
</gene>